<comment type="caution">
    <text evidence="1">The sequence shown here is derived from an EMBL/GenBank/DDBJ whole genome shotgun (WGS) entry which is preliminary data.</text>
</comment>
<protein>
    <submittedName>
        <fullName evidence="1">Uncharacterized protein</fullName>
    </submittedName>
</protein>
<keyword evidence="2" id="KW-1185">Reference proteome</keyword>
<evidence type="ECO:0000313" key="2">
    <source>
        <dbReference type="Proteomes" id="UP001589766"/>
    </source>
</evidence>
<name>A0ABV6F3G8_9MICC</name>
<proteinExistence type="predicted"/>
<evidence type="ECO:0000313" key="1">
    <source>
        <dbReference type="EMBL" id="MFC0247941.1"/>
    </source>
</evidence>
<dbReference type="RefSeq" id="WP_378040574.1">
    <property type="nucleotide sequence ID" value="NZ_JBHLWH010000014.1"/>
</dbReference>
<dbReference type="EMBL" id="JBHLWH010000014">
    <property type="protein sequence ID" value="MFC0247941.1"/>
    <property type="molecule type" value="Genomic_DNA"/>
</dbReference>
<sequence>MTVQAWRQRRWDGIEFDTPESWADVPGETFRMMHPERSDLAYRPTFTARVIHPQGRSLTQVASLTAAFNSSALGASHWVDAAPSRLSSPRGLIAGRRMVFLHESPVGDLVTYSWAYVLDEERLVEMNAHCTVFQSIDLRPLLLHLGDTARWEGAA</sequence>
<accession>A0ABV6F3G8</accession>
<gene>
    <name evidence="1" type="ORF">ACFFIO_05440</name>
</gene>
<organism evidence="1 2">
    <name type="scientific">Citricoccus parietis</name>
    <dbReference type="NCBI Taxonomy" id="592307"/>
    <lineage>
        <taxon>Bacteria</taxon>
        <taxon>Bacillati</taxon>
        <taxon>Actinomycetota</taxon>
        <taxon>Actinomycetes</taxon>
        <taxon>Micrococcales</taxon>
        <taxon>Micrococcaceae</taxon>
        <taxon>Citricoccus</taxon>
    </lineage>
</organism>
<dbReference type="Proteomes" id="UP001589766">
    <property type="component" value="Unassembled WGS sequence"/>
</dbReference>
<reference evidence="1 2" key="1">
    <citation type="submission" date="2024-09" db="EMBL/GenBank/DDBJ databases">
        <authorList>
            <person name="Sun Q."/>
            <person name="Mori K."/>
        </authorList>
    </citation>
    <scope>NUCLEOTIDE SEQUENCE [LARGE SCALE GENOMIC DNA]</scope>
    <source>
        <strain evidence="1 2">CCM 7609</strain>
    </source>
</reference>